<accession>A7VXY2</accession>
<evidence type="ECO:0000313" key="2">
    <source>
        <dbReference type="EMBL" id="EDO59410.1"/>
    </source>
</evidence>
<organism evidence="2 3">
    <name type="scientific">[Clostridium] leptum DSM 753</name>
    <dbReference type="NCBI Taxonomy" id="428125"/>
    <lineage>
        <taxon>Bacteria</taxon>
        <taxon>Bacillati</taxon>
        <taxon>Bacillota</taxon>
        <taxon>Clostridia</taxon>
        <taxon>Eubacteriales</taxon>
        <taxon>Oscillospiraceae</taxon>
        <taxon>Oscillospiraceae incertae sedis</taxon>
    </lineage>
</organism>
<feature type="region of interest" description="Disordered" evidence="1">
    <location>
        <begin position="1"/>
        <end position="34"/>
    </location>
</feature>
<dbReference type="AlphaFoldDB" id="A7VXY2"/>
<reference evidence="2 3" key="1">
    <citation type="submission" date="2007-08" db="EMBL/GenBank/DDBJ databases">
        <title>Draft genome sequence of Clostridium leptum (DSM 753).</title>
        <authorList>
            <person name="Sudarsanam P."/>
            <person name="Ley R."/>
            <person name="Guruge J."/>
            <person name="Turnbaugh P.J."/>
            <person name="Mahowald M."/>
            <person name="Liep D."/>
            <person name="Gordon J."/>
        </authorList>
    </citation>
    <scope>NUCLEOTIDE SEQUENCE [LARGE SCALE GENOMIC DNA]</scope>
    <source>
        <strain evidence="2 3">DSM 753</strain>
    </source>
</reference>
<feature type="compositionally biased region" description="Basic and acidic residues" evidence="1">
    <location>
        <begin position="1"/>
        <end position="11"/>
    </location>
</feature>
<reference evidence="2 3" key="2">
    <citation type="submission" date="2007-08" db="EMBL/GenBank/DDBJ databases">
        <authorList>
            <person name="Fulton L."/>
            <person name="Clifton S."/>
            <person name="Fulton B."/>
            <person name="Xu J."/>
            <person name="Minx P."/>
            <person name="Pepin K.H."/>
            <person name="Johnson M."/>
            <person name="Thiruvilangam P."/>
            <person name="Bhonagiri V."/>
            <person name="Nash W.E."/>
            <person name="Wang C."/>
            <person name="Mardis E.R."/>
            <person name="Wilson R.K."/>
        </authorList>
    </citation>
    <scope>NUCLEOTIDE SEQUENCE [LARGE SCALE GENOMIC DNA]</scope>
    <source>
        <strain evidence="2 3">DSM 753</strain>
    </source>
</reference>
<dbReference type="EMBL" id="ABCB02000021">
    <property type="protein sequence ID" value="EDO59410.1"/>
    <property type="molecule type" value="Genomic_DNA"/>
</dbReference>
<proteinExistence type="predicted"/>
<evidence type="ECO:0000313" key="3">
    <source>
        <dbReference type="Proteomes" id="UP000003490"/>
    </source>
</evidence>
<comment type="caution">
    <text evidence="2">The sequence shown here is derived from an EMBL/GenBank/DDBJ whole genome shotgun (WGS) entry which is preliminary data.</text>
</comment>
<name>A7VXY2_9FIRM</name>
<sequence length="34" mass="3879">MPDLSRRDGSLKKHHIDFCTPPPAIEQSFTPNWG</sequence>
<dbReference type="HOGENOM" id="CLU_3373060_0_0_9"/>
<evidence type="ECO:0000256" key="1">
    <source>
        <dbReference type="SAM" id="MobiDB-lite"/>
    </source>
</evidence>
<gene>
    <name evidence="2" type="ORF">CLOLEP_03458</name>
</gene>
<protein>
    <submittedName>
        <fullName evidence="2">Uncharacterized protein</fullName>
    </submittedName>
</protein>
<dbReference type="Proteomes" id="UP000003490">
    <property type="component" value="Unassembled WGS sequence"/>
</dbReference>